<proteinExistence type="predicted"/>
<reference evidence="1 2" key="1">
    <citation type="submission" date="2021-06" db="EMBL/GenBank/DDBJ databases">
        <authorList>
            <person name="Sun Q."/>
            <person name="Li D."/>
        </authorList>
    </citation>
    <scope>NUCLEOTIDE SEQUENCE [LARGE SCALE GENOMIC DNA]</scope>
    <source>
        <strain evidence="1 2">MSJ-40</strain>
    </source>
</reference>
<protein>
    <submittedName>
        <fullName evidence="1">Sigma factor G inhibitor Gin</fullName>
    </submittedName>
</protein>
<name>A0ABS6E478_9FIRM</name>
<dbReference type="EMBL" id="JAHLPM010000002">
    <property type="protein sequence ID" value="MBU5437063.1"/>
    <property type="molecule type" value="Genomic_DNA"/>
</dbReference>
<accession>A0ABS6E478</accession>
<dbReference type="InterPro" id="IPR019700">
    <property type="entry name" value="Sigma-G_inhibitor_Gin"/>
</dbReference>
<evidence type="ECO:0000313" key="1">
    <source>
        <dbReference type="EMBL" id="MBU5437063.1"/>
    </source>
</evidence>
<evidence type="ECO:0000313" key="2">
    <source>
        <dbReference type="Proteomes" id="UP000749471"/>
    </source>
</evidence>
<dbReference type="Proteomes" id="UP000749471">
    <property type="component" value="Unassembled WGS sequence"/>
</dbReference>
<comment type="caution">
    <text evidence="1">The sequence shown here is derived from an EMBL/GenBank/DDBJ whole genome shotgun (WGS) entry which is preliminary data.</text>
</comment>
<dbReference type="RefSeq" id="WP_216516786.1">
    <property type="nucleotide sequence ID" value="NZ_JAHLPM010000002.1"/>
</dbReference>
<keyword evidence="2" id="KW-1185">Reference proteome</keyword>
<gene>
    <name evidence="1" type="ORF">KQI42_03515</name>
</gene>
<sequence length="63" mass="7572">MYCKLCNREEDGIDLLNLNICRNCLDNLSDTSVFDIKYDDFKNLIRIMLRLYIYEKIHLNPVN</sequence>
<organism evidence="1 2">
    <name type="scientific">Tissierella simiarum</name>
    <dbReference type="NCBI Taxonomy" id="2841534"/>
    <lineage>
        <taxon>Bacteria</taxon>
        <taxon>Bacillati</taxon>
        <taxon>Bacillota</taxon>
        <taxon>Tissierellia</taxon>
        <taxon>Tissierellales</taxon>
        <taxon>Tissierellaceae</taxon>
        <taxon>Tissierella</taxon>
    </lineage>
</organism>
<dbReference type="Pfam" id="PF10764">
    <property type="entry name" value="Gin"/>
    <property type="match status" value="1"/>
</dbReference>